<organism evidence="1 2">
    <name type="scientific">Cercopithifilaria johnstoni</name>
    <dbReference type="NCBI Taxonomy" id="2874296"/>
    <lineage>
        <taxon>Eukaryota</taxon>
        <taxon>Metazoa</taxon>
        <taxon>Ecdysozoa</taxon>
        <taxon>Nematoda</taxon>
        <taxon>Chromadorea</taxon>
        <taxon>Rhabditida</taxon>
        <taxon>Spirurina</taxon>
        <taxon>Spiruromorpha</taxon>
        <taxon>Filarioidea</taxon>
        <taxon>Onchocercidae</taxon>
        <taxon>Cercopithifilaria</taxon>
    </lineage>
</organism>
<gene>
    <name evidence="1" type="ORF">CJOHNSTONI_LOCUS1045</name>
</gene>
<proteinExistence type="predicted"/>
<keyword evidence="2" id="KW-1185">Reference proteome</keyword>
<name>A0A8J2MJ97_9BILA</name>
<dbReference type="EMBL" id="CAKAEH010000311">
    <property type="protein sequence ID" value="CAG9530555.1"/>
    <property type="molecule type" value="Genomic_DNA"/>
</dbReference>
<dbReference type="Proteomes" id="UP000746747">
    <property type="component" value="Unassembled WGS sequence"/>
</dbReference>
<dbReference type="AlphaFoldDB" id="A0A8J2MJ97"/>
<comment type="caution">
    <text evidence="1">The sequence shown here is derived from an EMBL/GenBank/DDBJ whole genome shotgun (WGS) entry which is preliminary data.</text>
</comment>
<accession>A0A8J2MJ97</accession>
<evidence type="ECO:0000313" key="1">
    <source>
        <dbReference type="EMBL" id="CAG9530555.1"/>
    </source>
</evidence>
<evidence type="ECO:0000313" key="2">
    <source>
        <dbReference type="Proteomes" id="UP000746747"/>
    </source>
</evidence>
<protein>
    <submittedName>
        <fullName evidence="1">Uncharacterized protein</fullName>
    </submittedName>
</protein>
<sequence length="83" mass="9556">MFIKHLKSYREERKEWCPSLMPPISSCMHVETPCKQAAIKIDGWMDGETIGLIDKIKLTEEEEEKDEFDGLQAVLRSKLTAAM</sequence>
<reference evidence="1" key="1">
    <citation type="submission" date="2021-09" db="EMBL/GenBank/DDBJ databases">
        <authorList>
            <consortium name="Pathogen Informatics"/>
        </authorList>
    </citation>
    <scope>NUCLEOTIDE SEQUENCE</scope>
</reference>